<proteinExistence type="predicted"/>
<feature type="region of interest" description="Disordered" evidence="3">
    <location>
        <begin position="319"/>
        <end position="338"/>
    </location>
</feature>
<dbReference type="EMBL" id="MU167329">
    <property type="protein sequence ID" value="KAG0143092.1"/>
    <property type="molecule type" value="Genomic_DNA"/>
</dbReference>
<comment type="caution">
    <text evidence="4">The sequence shown here is derived from an EMBL/GenBank/DDBJ whole genome shotgun (WGS) entry which is preliminary data.</text>
</comment>
<evidence type="ECO:0000313" key="5">
    <source>
        <dbReference type="Proteomes" id="UP000886653"/>
    </source>
</evidence>
<dbReference type="OrthoDB" id="9451547at2759"/>
<feature type="region of interest" description="Disordered" evidence="3">
    <location>
        <begin position="491"/>
        <end position="674"/>
    </location>
</feature>
<name>A0A9P6T8H0_9BASI</name>
<keyword evidence="5" id="KW-1185">Reference proteome</keyword>
<feature type="compositionally biased region" description="Polar residues" evidence="3">
    <location>
        <begin position="175"/>
        <end position="191"/>
    </location>
</feature>
<feature type="compositionally biased region" description="Polar residues" evidence="3">
    <location>
        <begin position="1021"/>
        <end position="1032"/>
    </location>
</feature>
<feature type="compositionally biased region" description="Acidic residues" evidence="3">
    <location>
        <begin position="730"/>
        <end position="741"/>
    </location>
</feature>
<dbReference type="AlphaFoldDB" id="A0A9P6T8H0"/>
<feature type="compositionally biased region" description="Acidic residues" evidence="3">
    <location>
        <begin position="847"/>
        <end position="865"/>
    </location>
</feature>
<feature type="region of interest" description="Disordered" evidence="3">
    <location>
        <begin position="1"/>
        <end position="39"/>
    </location>
</feature>
<organism evidence="4 5">
    <name type="scientific">Cronartium quercuum f. sp. fusiforme G11</name>
    <dbReference type="NCBI Taxonomy" id="708437"/>
    <lineage>
        <taxon>Eukaryota</taxon>
        <taxon>Fungi</taxon>
        <taxon>Dikarya</taxon>
        <taxon>Basidiomycota</taxon>
        <taxon>Pucciniomycotina</taxon>
        <taxon>Pucciniomycetes</taxon>
        <taxon>Pucciniales</taxon>
        <taxon>Coleosporiaceae</taxon>
        <taxon>Cronartium</taxon>
    </lineage>
</organism>
<feature type="compositionally biased region" description="Low complexity" evidence="3">
    <location>
        <begin position="577"/>
        <end position="586"/>
    </location>
</feature>
<protein>
    <submittedName>
        <fullName evidence="4">Uncharacterized protein</fullName>
    </submittedName>
</protein>
<evidence type="ECO:0000313" key="4">
    <source>
        <dbReference type="EMBL" id="KAG0143092.1"/>
    </source>
</evidence>
<keyword evidence="1 2" id="KW-0175">Coiled coil</keyword>
<sequence length="1032" mass="114731">MLDRPVPLSRPRPPARKSFTYRNQPTSVPPPTPQDQVLSDSPLNAAARLLQNRLPGTVDFNPCGSFVEGWSEDLELPTPHLELAEPELPSITPEWVHAKTREELESLLLAADRVIRERERDLGIAASIGKSLLENNIALRARQDSLLVRHTPSPPNSHYSRSEYIEGRPPPSPLKSVTNFHSENQPGSPLNQDFRLPSAASLTPHHVHDNHARHSSYSSVSSLTAFRLTPGNNTASPSVLNRLSAQNEALAGELAALEAETSASEQRGKKRLRKLVKELESLRAELHQTEERNRQLEEDRLRELAALQQQQHQQRLEALANREPMGEEDEETESVNERDGSIVDCHKETQQKVIKPESVPEQPVLELEAIATPTRFRHQRFPSQASSICLADETVIAEASESPGERALVSQLLSKISELQETQHEFDTERKEMETKLNKARDEVEALRRQVDEAEEELKEVRQFGDGRRLIGWEGEEEDEEGLRRLSKKAAGNRKMIENRRKLRKKHWPAVEHQATSVTNSPMSSRSVDSQDFFPEESPSPSMRGRPLSFTLSQADTVDEDERQHQRRILRTLGHTSSVSPSIISSEGDGSVRRKNIMAGSNKALGEHRWEEDQEDESNTSTPSPTRPPTRAAGNRNHEGKHVSDTLFSDNSKSYLDSFDGPVPLGSLRSKSNEQTYDELQQAVAELPVAWADEHDHDQSSAELLMIDGPPVSKPRKPESIDWVYECEDADGQREADEEDPWTATRYAAGVASKRSPATNKSRFDHLRRHHRLLMARPVRTVTDRNDDGHSTASNSTPEKPFSDNASGSTAAPRSNRIPSSTSQISRREQALRRLGMASESEYSSGSEDDDDDDEEGSEEEDSWDYIDKTDHDAQAQGASGTDYYPISLGARHAPGMVATRLQVTGTGWKAFVYEWAKLVSVIGLAVGWAVWQGPKQMMGEGVGSPVEEDVGQKRRRKPRAMIERSVDLSAEPSLGSGEIPETVSGSGSRSRSRGTGSGSRGGSKSRRSGGEKRSVKKKASSCSTNARSERS</sequence>
<feature type="region of interest" description="Disordered" evidence="3">
    <location>
        <begin position="148"/>
        <end position="196"/>
    </location>
</feature>
<dbReference type="PANTHER" id="PTHR32123:SF9">
    <property type="entry name" value="PROTEIN SPINDLY"/>
    <property type="match status" value="1"/>
</dbReference>
<feature type="compositionally biased region" description="Polar residues" evidence="3">
    <location>
        <begin position="646"/>
        <end position="655"/>
    </location>
</feature>
<feature type="compositionally biased region" description="Polar residues" evidence="3">
    <location>
        <begin position="791"/>
        <end position="825"/>
    </location>
</feature>
<reference evidence="4" key="1">
    <citation type="submission" date="2013-11" db="EMBL/GenBank/DDBJ databases">
        <title>Genome sequence of the fusiform rust pathogen reveals effectors for host alternation and coevolution with pine.</title>
        <authorList>
            <consortium name="DOE Joint Genome Institute"/>
            <person name="Smith K."/>
            <person name="Pendleton A."/>
            <person name="Kubisiak T."/>
            <person name="Anderson C."/>
            <person name="Salamov A."/>
            <person name="Aerts A."/>
            <person name="Riley R."/>
            <person name="Clum A."/>
            <person name="Lindquist E."/>
            <person name="Ence D."/>
            <person name="Campbell M."/>
            <person name="Kronenberg Z."/>
            <person name="Feau N."/>
            <person name="Dhillon B."/>
            <person name="Hamelin R."/>
            <person name="Burleigh J."/>
            <person name="Smith J."/>
            <person name="Yandell M."/>
            <person name="Nelson C."/>
            <person name="Grigoriev I."/>
            <person name="Davis J."/>
        </authorList>
    </citation>
    <scope>NUCLEOTIDE SEQUENCE</scope>
    <source>
        <strain evidence="4">G11</strain>
    </source>
</reference>
<evidence type="ECO:0000256" key="2">
    <source>
        <dbReference type="SAM" id="Coils"/>
    </source>
</evidence>
<dbReference type="InterPro" id="IPR051149">
    <property type="entry name" value="Spindly/BICDR_Dynein_Adapter"/>
</dbReference>
<feature type="coiled-coil region" evidence="2">
    <location>
        <begin position="416"/>
        <end position="464"/>
    </location>
</feature>
<gene>
    <name evidence="4" type="ORF">CROQUDRAFT_661709</name>
</gene>
<feature type="region of interest" description="Disordered" evidence="3">
    <location>
        <begin position="938"/>
        <end position="1032"/>
    </location>
</feature>
<feature type="coiled-coil region" evidence="2">
    <location>
        <begin position="240"/>
        <end position="313"/>
    </location>
</feature>
<dbReference type="Proteomes" id="UP000886653">
    <property type="component" value="Unassembled WGS sequence"/>
</dbReference>
<feature type="region of interest" description="Disordered" evidence="3">
    <location>
        <begin position="730"/>
        <end position="869"/>
    </location>
</feature>
<evidence type="ECO:0000256" key="3">
    <source>
        <dbReference type="SAM" id="MobiDB-lite"/>
    </source>
</evidence>
<dbReference type="PANTHER" id="PTHR32123">
    <property type="entry name" value="BICD FAMILY-LIKE CARGO ADAPTER"/>
    <property type="match status" value="1"/>
</dbReference>
<accession>A0A9P6T8H0</accession>
<feature type="compositionally biased region" description="Polar residues" evidence="3">
    <location>
        <begin position="514"/>
        <end position="530"/>
    </location>
</feature>
<evidence type="ECO:0000256" key="1">
    <source>
        <dbReference type="ARBA" id="ARBA00023054"/>
    </source>
</evidence>